<dbReference type="PANTHER" id="PTHR43016:SF16">
    <property type="entry name" value="METALLOPROTEASE, PUTATIVE (AFU_ORTHOLOGUE AFUA_4G07610)-RELATED"/>
    <property type="match status" value="1"/>
</dbReference>
<keyword evidence="2" id="KW-1185">Reference proteome</keyword>
<comment type="caution">
    <text evidence="1">The sequence shown here is derived from an EMBL/GenBank/DDBJ whole genome shotgun (WGS) entry which is preliminary data.</text>
</comment>
<sequence length="353" mass="40214">MSLVRQQVFLERLGAELPKSFKKVAKMLEAIRMVVLRPENTTVHVATRLEKMDFYLTDKPDVRDAVSQLLRRTFDYTGWHWGYPTKRLANDPDTKFMKSLDCIQRCRAEKILRMHASSQGAFLLQVAPCLRELNCPEYPLLLTAIHYFTQHEGPFHKGIRNLGYAPYFRLHLNPEEGMIYFELNDATDLVKAYTAAFKIILDHLKSESETQSVVSTVTIASTTTTTTVGNEAGVPIWKPELLTSAKSSAIFDLIEKENTPRNLALGSLLDYYRLVPTHFNRFVMQRISTVTLDEVRQMTKKYFQPLFIKTSTCSVAAPSEQVPSIIQGLMDNCGKRLSLLPPVHQSEMAVYTT</sequence>
<evidence type="ECO:0008006" key="3">
    <source>
        <dbReference type="Google" id="ProtNLM"/>
    </source>
</evidence>
<dbReference type="EMBL" id="LNIX01000004">
    <property type="protein sequence ID" value="OXA55611.1"/>
    <property type="molecule type" value="Genomic_DNA"/>
</dbReference>
<protein>
    <recommendedName>
        <fullName evidence="3">Insulin-degrading enzyme</fullName>
    </recommendedName>
</protein>
<proteinExistence type="predicted"/>
<name>A0A226EFM5_FOLCA</name>
<gene>
    <name evidence="1" type="ORF">Fcan01_08789</name>
</gene>
<organism evidence="1 2">
    <name type="scientific">Folsomia candida</name>
    <name type="common">Springtail</name>
    <dbReference type="NCBI Taxonomy" id="158441"/>
    <lineage>
        <taxon>Eukaryota</taxon>
        <taxon>Metazoa</taxon>
        <taxon>Ecdysozoa</taxon>
        <taxon>Arthropoda</taxon>
        <taxon>Hexapoda</taxon>
        <taxon>Collembola</taxon>
        <taxon>Entomobryomorpha</taxon>
        <taxon>Isotomoidea</taxon>
        <taxon>Isotomidae</taxon>
        <taxon>Proisotominae</taxon>
        <taxon>Folsomia</taxon>
    </lineage>
</organism>
<dbReference type="SUPFAM" id="SSF63411">
    <property type="entry name" value="LuxS/MPP-like metallohydrolase"/>
    <property type="match status" value="1"/>
</dbReference>
<dbReference type="Proteomes" id="UP000198287">
    <property type="component" value="Unassembled WGS sequence"/>
</dbReference>
<dbReference type="AlphaFoldDB" id="A0A226EFM5"/>
<reference evidence="1 2" key="1">
    <citation type="submission" date="2015-12" db="EMBL/GenBank/DDBJ databases">
        <title>The genome of Folsomia candida.</title>
        <authorList>
            <person name="Faddeeva A."/>
            <person name="Derks M.F."/>
            <person name="Anvar Y."/>
            <person name="Smit S."/>
            <person name="Van Straalen N."/>
            <person name="Roelofs D."/>
        </authorList>
    </citation>
    <scope>NUCLEOTIDE SEQUENCE [LARGE SCALE GENOMIC DNA]</scope>
    <source>
        <strain evidence="1 2">VU population</strain>
        <tissue evidence="1">Whole body</tissue>
    </source>
</reference>
<dbReference type="PANTHER" id="PTHR43016">
    <property type="entry name" value="PRESEQUENCE PROTEASE"/>
    <property type="match status" value="1"/>
</dbReference>
<dbReference type="GO" id="GO:0046872">
    <property type="term" value="F:metal ion binding"/>
    <property type="evidence" value="ECO:0007669"/>
    <property type="project" value="InterPro"/>
</dbReference>
<accession>A0A226EFM5</accession>
<evidence type="ECO:0000313" key="2">
    <source>
        <dbReference type="Proteomes" id="UP000198287"/>
    </source>
</evidence>
<dbReference type="InterPro" id="IPR011249">
    <property type="entry name" value="Metalloenz_LuxS/M16"/>
</dbReference>
<dbReference type="OrthoDB" id="4953at2759"/>
<dbReference type="Gene3D" id="3.30.830.10">
    <property type="entry name" value="Metalloenzyme, LuxS/M16 peptidase-like"/>
    <property type="match status" value="1"/>
</dbReference>
<evidence type="ECO:0000313" key="1">
    <source>
        <dbReference type="EMBL" id="OXA55611.1"/>
    </source>
</evidence>